<dbReference type="AlphaFoldDB" id="A0A0M0JA51"/>
<dbReference type="PROSITE" id="PS50007">
    <property type="entry name" value="PIPLC_X_DOMAIN"/>
    <property type="match status" value="1"/>
</dbReference>
<evidence type="ECO:0000256" key="1">
    <source>
        <dbReference type="ARBA" id="ARBA00012368"/>
    </source>
</evidence>
<evidence type="ECO:0000256" key="2">
    <source>
        <dbReference type="ARBA" id="ARBA00022801"/>
    </source>
</evidence>
<dbReference type="EMBL" id="JWZX01003209">
    <property type="protein sequence ID" value="KOO23242.1"/>
    <property type="molecule type" value="Genomic_DNA"/>
</dbReference>
<dbReference type="SUPFAM" id="SSF51695">
    <property type="entry name" value="PLC-like phosphodiesterases"/>
    <property type="match status" value="1"/>
</dbReference>
<comment type="caution">
    <text evidence="9">The sequence shown here is derived from an EMBL/GenBank/DDBJ whole genome shotgun (WGS) entry which is preliminary data.</text>
</comment>
<feature type="region of interest" description="Disordered" evidence="6">
    <location>
        <begin position="819"/>
        <end position="882"/>
    </location>
</feature>
<evidence type="ECO:0000256" key="6">
    <source>
        <dbReference type="SAM" id="MobiDB-lite"/>
    </source>
</evidence>
<keyword evidence="2 5" id="KW-0378">Hydrolase</keyword>
<dbReference type="PANTHER" id="PTHR10336">
    <property type="entry name" value="PHOSPHOINOSITIDE-SPECIFIC PHOSPHOLIPASE C FAMILY PROTEIN"/>
    <property type="match status" value="1"/>
</dbReference>
<organism evidence="9 10">
    <name type="scientific">Chrysochromulina tobinii</name>
    <dbReference type="NCBI Taxonomy" id="1460289"/>
    <lineage>
        <taxon>Eukaryota</taxon>
        <taxon>Haptista</taxon>
        <taxon>Haptophyta</taxon>
        <taxon>Prymnesiophyceae</taxon>
        <taxon>Prymnesiales</taxon>
        <taxon>Chrysochromulinaceae</taxon>
        <taxon>Chrysochromulina</taxon>
    </lineage>
</organism>
<keyword evidence="7" id="KW-0472">Membrane</keyword>
<feature type="transmembrane region" description="Helical" evidence="7">
    <location>
        <begin position="198"/>
        <end position="221"/>
    </location>
</feature>
<dbReference type="EC" id="3.1.4.11" evidence="1 5"/>
<gene>
    <name evidence="9" type="ORF">Ctob_004730</name>
</gene>
<feature type="transmembrane region" description="Helical" evidence="7">
    <location>
        <begin position="147"/>
        <end position="168"/>
    </location>
</feature>
<dbReference type="OrthoDB" id="269822at2759"/>
<evidence type="ECO:0000313" key="9">
    <source>
        <dbReference type="EMBL" id="KOO23242.1"/>
    </source>
</evidence>
<comment type="catalytic activity">
    <reaction evidence="5">
        <text>a 1,2-diacyl-sn-glycero-3-phospho-(1D-myo-inositol-4,5-bisphosphate) + H2O = 1D-myo-inositol 1,4,5-trisphosphate + a 1,2-diacyl-sn-glycerol + H(+)</text>
        <dbReference type="Rhea" id="RHEA:33179"/>
        <dbReference type="ChEBI" id="CHEBI:15377"/>
        <dbReference type="ChEBI" id="CHEBI:15378"/>
        <dbReference type="ChEBI" id="CHEBI:17815"/>
        <dbReference type="ChEBI" id="CHEBI:58456"/>
        <dbReference type="ChEBI" id="CHEBI:203600"/>
        <dbReference type="EC" id="3.1.4.11"/>
    </reaction>
</comment>
<dbReference type="InterPro" id="IPR017946">
    <property type="entry name" value="PLC-like_Pdiesterase_TIM-brl"/>
</dbReference>
<dbReference type="GO" id="GO:0048015">
    <property type="term" value="P:phosphatidylinositol-mediated signaling"/>
    <property type="evidence" value="ECO:0007669"/>
    <property type="project" value="TreeGrafter"/>
</dbReference>
<proteinExistence type="predicted"/>
<dbReference type="PRINTS" id="PR00390">
    <property type="entry name" value="PHPHLIPASEC"/>
</dbReference>
<evidence type="ECO:0000259" key="8">
    <source>
        <dbReference type="SMART" id="SM00148"/>
    </source>
</evidence>
<feature type="transmembrane region" description="Helical" evidence="7">
    <location>
        <begin position="116"/>
        <end position="135"/>
    </location>
</feature>
<feature type="compositionally biased region" description="Basic and acidic residues" evidence="6">
    <location>
        <begin position="1121"/>
        <end position="1131"/>
    </location>
</feature>
<dbReference type="InterPro" id="IPR000909">
    <property type="entry name" value="PLipase_C_PInositol-sp_X_dom"/>
</dbReference>
<dbReference type="GO" id="GO:0004435">
    <property type="term" value="F:phosphatidylinositol-4,5-bisphosphate phospholipase C activity"/>
    <property type="evidence" value="ECO:0007669"/>
    <property type="project" value="UniProtKB-EC"/>
</dbReference>
<dbReference type="GO" id="GO:0051209">
    <property type="term" value="P:release of sequestered calcium ion into cytosol"/>
    <property type="evidence" value="ECO:0007669"/>
    <property type="project" value="TreeGrafter"/>
</dbReference>
<keyword evidence="7" id="KW-1133">Transmembrane helix</keyword>
<feature type="compositionally biased region" description="Basic and acidic residues" evidence="6">
    <location>
        <begin position="827"/>
        <end position="859"/>
    </location>
</feature>
<name>A0A0M0JA51_9EUKA</name>
<dbReference type="Pfam" id="PF00388">
    <property type="entry name" value="PI-PLC-X"/>
    <property type="match status" value="1"/>
</dbReference>
<feature type="domain" description="Phosphatidylinositol-specific phospholipase C X" evidence="8">
    <location>
        <begin position="924"/>
        <end position="1066"/>
    </location>
</feature>
<protein>
    <recommendedName>
        <fullName evidence="1 5">Phosphoinositide phospholipase C</fullName>
        <ecNumber evidence="1 5">3.1.4.11</ecNumber>
    </recommendedName>
</protein>
<dbReference type="PANTHER" id="PTHR10336:SF36">
    <property type="entry name" value="1-PHOSPHATIDYLINOSITOL 4,5-BISPHOSPHATE PHOSPHODIESTERASE BETA-4"/>
    <property type="match status" value="1"/>
</dbReference>
<accession>A0A0M0JA51</accession>
<dbReference type="GO" id="GO:0016042">
    <property type="term" value="P:lipid catabolic process"/>
    <property type="evidence" value="ECO:0007669"/>
    <property type="project" value="UniProtKB-KW"/>
</dbReference>
<reference evidence="10" key="1">
    <citation type="journal article" date="2015" name="PLoS Genet.">
        <title>Genome Sequence and Transcriptome Analyses of Chrysochromulina tobin: Metabolic Tools for Enhanced Algal Fitness in the Prominent Order Prymnesiales (Haptophyceae).</title>
        <authorList>
            <person name="Hovde B.T."/>
            <person name="Deodato C.R."/>
            <person name="Hunsperger H.M."/>
            <person name="Ryken S.A."/>
            <person name="Yost W."/>
            <person name="Jha R.K."/>
            <person name="Patterson J."/>
            <person name="Monnat R.J. Jr."/>
            <person name="Barlow S.B."/>
            <person name="Starkenburg S.R."/>
            <person name="Cattolico R.A."/>
        </authorList>
    </citation>
    <scope>NUCLEOTIDE SEQUENCE</scope>
    <source>
        <strain evidence="10">CCMP291</strain>
    </source>
</reference>
<dbReference type="Gene3D" id="3.20.20.190">
    <property type="entry name" value="Phosphatidylinositol (PI) phosphodiesterase"/>
    <property type="match status" value="1"/>
</dbReference>
<evidence type="ECO:0000256" key="7">
    <source>
        <dbReference type="SAM" id="Phobius"/>
    </source>
</evidence>
<feature type="non-terminal residue" evidence="9">
    <location>
        <position position="1185"/>
    </location>
</feature>
<evidence type="ECO:0000256" key="3">
    <source>
        <dbReference type="ARBA" id="ARBA00022963"/>
    </source>
</evidence>
<keyword evidence="7" id="KW-0812">Transmembrane</keyword>
<evidence type="ECO:0000256" key="4">
    <source>
        <dbReference type="ARBA" id="ARBA00023098"/>
    </source>
</evidence>
<evidence type="ECO:0000313" key="10">
    <source>
        <dbReference type="Proteomes" id="UP000037460"/>
    </source>
</evidence>
<dbReference type="Proteomes" id="UP000037460">
    <property type="component" value="Unassembled WGS sequence"/>
</dbReference>
<dbReference type="CDD" id="cd08558">
    <property type="entry name" value="PI-PLCc_eukaryota"/>
    <property type="match status" value="1"/>
</dbReference>
<feature type="transmembrane region" description="Helical" evidence="7">
    <location>
        <begin position="87"/>
        <end position="104"/>
    </location>
</feature>
<dbReference type="SMART" id="SM00148">
    <property type="entry name" value="PLCXc"/>
    <property type="match status" value="1"/>
</dbReference>
<feature type="transmembrane region" description="Helical" evidence="7">
    <location>
        <begin position="227"/>
        <end position="248"/>
    </location>
</feature>
<dbReference type="InterPro" id="IPR001192">
    <property type="entry name" value="PI-PLC_fam"/>
</dbReference>
<keyword evidence="3 5" id="KW-0442">Lipid degradation</keyword>
<feature type="transmembrane region" description="Helical" evidence="7">
    <location>
        <begin position="39"/>
        <end position="67"/>
    </location>
</feature>
<feature type="region of interest" description="Disordered" evidence="6">
    <location>
        <begin position="1112"/>
        <end position="1146"/>
    </location>
</feature>
<keyword evidence="10" id="KW-1185">Reference proteome</keyword>
<keyword evidence="4 5" id="KW-0443">Lipid metabolism</keyword>
<feature type="transmembrane region" description="Helical" evidence="7">
    <location>
        <begin position="260"/>
        <end position="283"/>
    </location>
</feature>
<evidence type="ECO:0000256" key="5">
    <source>
        <dbReference type="RuleBase" id="RU361133"/>
    </source>
</evidence>
<sequence length="1185" mass="130408">MTTSNVLRRLNRFCGSDWTRTKGFLRRRLTNKLRWTFKLWYLVDVRTVLVTGMVQAAIICIGCYLGVREVQKDAFDYPRMQLIGQAVYRFGILLICCFGEHYFARRAMRNENHADLIAVGLLSVLLGGAMLAESLAPRHATAIHPPLWVGVGCALISGLLLFVSASMYRRLGWRQLMRFGSAPAKRVMYVRLKQHETLVTLDLLCMMALGLATVRTILFALDEERSGAWQLYVSCAAWVLGAALDLYLKWLSVHEKKVRTLVCAILGCLPRGWFLYLSVLVFAGNPTDPIAGAPSRAPSPSPVVTSSNASSTVEIDEMMSSNTSSTVEIDEMMAASQLALAIVSACVRLAVTLSSFVVALFVYGHGVSLFGDEKDLLHRVASIQSGLVAPEQSADADGLPSRWRTLPEEARKAIECVVRGKVLDVAVFESDETMDDGADASAETSAEATADAATSSGMSAAARAFVQYSPELETLRWSWTDYIGVDQVVDVRIKLRDGQGDGETGPKTATGQRGSMQDLVSAVSPAKVAAAATAALGRKWWAREHVARDQTPNGESPEGLEMGFEQTVQTMQALGLPPPRLEEGVLGARADGLRQQHALKRMVRIASAQMSQRPVVLQIVCHSSLRGQRHTAKGGALRLQTLFLASKDAETLFYWYVGLRLLVLEHRAHRPPLTSAQVHWVRNVFDALDRNCHGFVNRASVPRLLAAANTSASVPIPKGLMHPSANLSLPFVQRLLANVLTAKSSPLTALFERYASCPEGMSKEDWLRFCREQQHDEDTLSCEAAFEDVLGASEPAPLSRPPTQHNEAFQSPLTPVAAQNETQTAAARHDARREFPHDPRHDSQAREFPRHDSQAREFPRQQTQTAAAPHDPRHDSQGASRHPTLPLTAVLRARYLTPLHFHTLMLDPHSNGPVARELARAEEAELDQPLAHYFVAASHNTYLMDQDQLAGTSCVDMYRRVLLAGCRSVELDVWDGEEGEPIVTHGRTLCTKIKFEACVKAIAEAAFVNNPYPVSLSLEIRCSRRQQSRVAAILRTHLGDALLLPDDVPAHCSPKSLQRRILIKGKAAARHLPLREIDEMDETGGERAARPDAARTANARARLKLHRCGAEPPRTAVDISPPRDARQEGGVKLDPATGKFTMDNVPPEMRAVLEEIESSRRSRAPEMRAVLDEMEKTTSAKEVGS</sequence>